<keyword evidence="1" id="KW-0472">Membrane</keyword>
<feature type="transmembrane region" description="Helical" evidence="1">
    <location>
        <begin position="43"/>
        <end position="61"/>
    </location>
</feature>
<dbReference type="EMBL" id="GFTR01000172">
    <property type="protein sequence ID" value="JAW16254.1"/>
    <property type="molecule type" value="Transcribed_RNA"/>
</dbReference>
<dbReference type="AlphaFoldDB" id="A0A224XY37"/>
<proteinExistence type="predicted"/>
<evidence type="ECO:0000256" key="1">
    <source>
        <dbReference type="SAM" id="Phobius"/>
    </source>
</evidence>
<accession>A0A224XY37</accession>
<reference evidence="2" key="1">
    <citation type="journal article" date="2018" name="PLoS Negl. Trop. Dis.">
        <title>An insight into the salivary gland and fat body transcriptome of Panstrongylus lignarius (Hemiptera: Heteroptera), the main vector of Chagas disease in Peru.</title>
        <authorList>
            <person name="Nevoa J.C."/>
            <person name="Mendes M.T."/>
            <person name="da Silva M.V."/>
            <person name="Soares S.C."/>
            <person name="Oliveira C.J.F."/>
            <person name="Ribeiro J.M.C."/>
        </authorList>
    </citation>
    <scope>NUCLEOTIDE SEQUENCE</scope>
</reference>
<keyword evidence="1" id="KW-1133">Transmembrane helix</keyword>
<sequence>MSSIWFLHLFIYLNICNTVEYSFFNNCENLTLSLKKGSRRSQFLIYLIFCILKYCFLLIALTDRNLCC</sequence>
<keyword evidence="1" id="KW-0812">Transmembrane</keyword>
<organism evidence="2">
    <name type="scientific">Panstrongylus lignarius</name>
    <dbReference type="NCBI Taxonomy" id="156445"/>
    <lineage>
        <taxon>Eukaryota</taxon>
        <taxon>Metazoa</taxon>
        <taxon>Ecdysozoa</taxon>
        <taxon>Arthropoda</taxon>
        <taxon>Hexapoda</taxon>
        <taxon>Insecta</taxon>
        <taxon>Pterygota</taxon>
        <taxon>Neoptera</taxon>
        <taxon>Paraneoptera</taxon>
        <taxon>Hemiptera</taxon>
        <taxon>Heteroptera</taxon>
        <taxon>Panheteroptera</taxon>
        <taxon>Cimicomorpha</taxon>
        <taxon>Reduviidae</taxon>
        <taxon>Triatominae</taxon>
        <taxon>Panstrongylus</taxon>
    </lineage>
</organism>
<protein>
    <submittedName>
        <fullName evidence="2">Uncharacterized protein</fullName>
    </submittedName>
</protein>
<evidence type="ECO:0000313" key="2">
    <source>
        <dbReference type="EMBL" id="JAW16254.1"/>
    </source>
</evidence>
<name>A0A224XY37_9HEMI</name>